<evidence type="ECO:0000313" key="1">
    <source>
        <dbReference type="EMBL" id="GIZ05000.1"/>
    </source>
</evidence>
<evidence type="ECO:0000313" key="2">
    <source>
        <dbReference type="Proteomes" id="UP001054945"/>
    </source>
</evidence>
<reference evidence="1 2" key="1">
    <citation type="submission" date="2021-06" db="EMBL/GenBank/DDBJ databases">
        <title>Caerostris extrusa draft genome.</title>
        <authorList>
            <person name="Kono N."/>
            <person name="Arakawa K."/>
        </authorList>
    </citation>
    <scope>NUCLEOTIDE SEQUENCE [LARGE SCALE GENOMIC DNA]</scope>
</reference>
<gene>
    <name evidence="1" type="ORF">CEXT_171181</name>
</gene>
<sequence>MTNYKKLFPTDPNYRSSIRVYLPSRNEKMAAKRHSGVFLQQTAFPDSFKHPRPAIELKLSLSHLTNQKRELFGNKCIPPKRND</sequence>
<accession>A0AAV4YF53</accession>
<dbReference type="AlphaFoldDB" id="A0AAV4YF53"/>
<name>A0AAV4YF53_CAEEX</name>
<dbReference type="Proteomes" id="UP001054945">
    <property type="component" value="Unassembled WGS sequence"/>
</dbReference>
<dbReference type="EMBL" id="BPLR01019188">
    <property type="protein sequence ID" value="GIZ05000.1"/>
    <property type="molecule type" value="Genomic_DNA"/>
</dbReference>
<protein>
    <submittedName>
        <fullName evidence="1">Uncharacterized protein</fullName>
    </submittedName>
</protein>
<keyword evidence="2" id="KW-1185">Reference proteome</keyword>
<organism evidence="1 2">
    <name type="scientific">Caerostris extrusa</name>
    <name type="common">Bark spider</name>
    <name type="synonym">Caerostris bankana</name>
    <dbReference type="NCBI Taxonomy" id="172846"/>
    <lineage>
        <taxon>Eukaryota</taxon>
        <taxon>Metazoa</taxon>
        <taxon>Ecdysozoa</taxon>
        <taxon>Arthropoda</taxon>
        <taxon>Chelicerata</taxon>
        <taxon>Arachnida</taxon>
        <taxon>Araneae</taxon>
        <taxon>Araneomorphae</taxon>
        <taxon>Entelegynae</taxon>
        <taxon>Araneoidea</taxon>
        <taxon>Araneidae</taxon>
        <taxon>Caerostris</taxon>
    </lineage>
</organism>
<comment type="caution">
    <text evidence="1">The sequence shown here is derived from an EMBL/GenBank/DDBJ whole genome shotgun (WGS) entry which is preliminary data.</text>
</comment>
<proteinExistence type="predicted"/>